<keyword evidence="6" id="KW-1185">Reference proteome</keyword>
<dbReference type="Pfam" id="PF01467">
    <property type="entry name" value="CTP_transf_like"/>
    <property type="match status" value="1"/>
</dbReference>
<evidence type="ECO:0000256" key="3">
    <source>
        <dbReference type="SAM" id="MobiDB-lite"/>
    </source>
</evidence>
<sequence>MGRFQPFHWGHFEYLTEAGRHSARLTVGITNPSAERTRHTGTDPKRSSDEANPFTYEQRSAMISTSLARLTPHLRPRIVPCDLRSPTTLRSSLGPCDLVALTVYDAWGREKQALAEAAGYDVLVLWQRTEKLVTGTEVRRRWRNSLPWDHMVPSGTAETIRSLTG</sequence>
<organism evidence="5 6">
    <name type="scientific">Streptomyces asoensis</name>
    <dbReference type="NCBI Taxonomy" id="249586"/>
    <lineage>
        <taxon>Bacteria</taxon>
        <taxon>Bacillati</taxon>
        <taxon>Actinomycetota</taxon>
        <taxon>Actinomycetes</taxon>
        <taxon>Kitasatosporales</taxon>
        <taxon>Streptomycetaceae</taxon>
        <taxon>Streptomyces</taxon>
    </lineage>
</organism>
<dbReference type="AlphaFoldDB" id="A0A6M4WG82"/>
<dbReference type="Proteomes" id="UP000502665">
    <property type="component" value="Chromosome"/>
</dbReference>
<feature type="domain" description="Cytidyltransferase-like" evidence="4">
    <location>
        <begin position="2"/>
        <end position="66"/>
    </location>
</feature>
<dbReference type="EMBL" id="CP049838">
    <property type="protein sequence ID" value="QJS99676.1"/>
    <property type="molecule type" value="Genomic_DNA"/>
</dbReference>
<name>A0A6M4WG82_9ACTN</name>
<dbReference type="InterPro" id="IPR004821">
    <property type="entry name" value="Cyt_trans-like"/>
</dbReference>
<protein>
    <submittedName>
        <fullName evidence="5">Adenylyltransferase/cytidyltransferase family protein</fullName>
    </submittedName>
</protein>
<dbReference type="PANTHER" id="PTHR21342">
    <property type="entry name" value="PHOSPHOPANTETHEINE ADENYLYLTRANSFERASE"/>
    <property type="match status" value="1"/>
</dbReference>
<evidence type="ECO:0000313" key="5">
    <source>
        <dbReference type="EMBL" id="QJS99676.1"/>
    </source>
</evidence>
<reference evidence="5" key="1">
    <citation type="submission" date="2020-03" db="EMBL/GenBank/DDBJ databases">
        <title>Molecular networking-based the target discovery of potent antiproliferative macrolactams: 5/6/7/16 polycyclic ansamycins and glycosylated trienomycin from Streptomyces cacaoi subsp. asoensis.</title>
        <authorList>
            <person name="Liu L.-L."/>
        </authorList>
    </citation>
    <scope>NUCLEOTIDE SEQUENCE [LARGE SCALE GENOMIC DNA]</scope>
    <source>
        <strain evidence="5">H2S5</strain>
    </source>
</reference>
<evidence type="ECO:0000313" key="6">
    <source>
        <dbReference type="Proteomes" id="UP000502665"/>
    </source>
</evidence>
<dbReference type="InterPro" id="IPR014729">
    <property type="entry name" value="Rossmann-like_a/b/a_fold"/>
</dbReference>
<dbReference type="RefSeq" id="WP_171395329.1">
    <property type="nucleotide sequence ID" value="NZ_CP049838.1"/>
</dbReference>
<dbReference type="NCBIfam" id="TIGR00125">
    <property type="entry name" value="cyt_tran_rel"/>
    <property type="match status" value="1"/>
</dbReference>
<keyword evidence="1" id="KW-0808">Transferase</keyword>
<evidence type="ECO:0000256" key="2">
    <source>
        <dbReference type="ARBA" id="ARBA00022695"/>
    </source>
</evidence>
<keyword evidence="2 5" id="KW-0548">Nucleotidyltransferase</keyword>
<evidence type="ECO:0000256" key="1">
    <source>
        <dbReference type="ARBA" id="ARBA00022679"/>
    </source>
</evidence>
<dbReference type="SUPFAM" id="SSF52374">
    <property type="entry name" value="Nucleotidylyl transferase"/>
    <property type="match status" value="1"/>
</dbReference>
<dbReference type="Gene3D" id="3.40.50.620">
    <property type="entry name" value="HUPs"/>
    <property type="match status" value="1"/>
</dbReference>
<evidence type="ECO:0000259" key="4">
    <source>
        <dbReference type="Pfam" id="PF01467"/>
    </source>
</evidence>
<dbReference type="PANTHER" id="PTHR21342:SF0">
    <property type="entry name" value="BIFUNCTIONAL NMN ADENYLYLTRANSFERASE_NUDIX HYDROLASE"/>
    <property type="match status" value="1"/>
</dbReference>
<gene>
    <name evidence="5" type="ORF">G9272_04590</name>
</gene>
<accession>A0A6M4WG82</accession>
<feature type="compositionally biased region" description="Basic and acidic residues" evidence="3">
    <location>
        <begin position="35"/>
        <end position="49"/>
    </location>
</feature>
<proteinExistence type="predicted"/>
<feature type="region of interest" description="Disordered" evidence="3">
    <location>
        <begin position="27"/>
        <end position="53"/>
    </location>
</feature>
<dbReference type="GO" id="GO:0016779">
    <property type="term" value="F:nucleotidyltransferase activity"/>
    <property type="evidence" value="ECO:0007669"/>
    <property type="project" value="UniProtKB-KW"/>
</dbReference>